<evidence type="ECO:0000313" key="1">
    <source>
        <dbReference type="EMBL" id="CRZ05232.1"/>
    </source>
</evidence>
<name>A0A0H5QU29_9EUKA</name>
<reference evidence="1" key="1">
    <citation type="submission" date="2015-04" db="EMBL/GenBank/DDBJ databases">
        <title>The genome sequence of the plant pathogenic Rhizarian Plasmodiophora brassicae reveals insights in its biotrophic life cycle and the origin of chitin synthesis.</title>
        <authorList>
            <person name="Schwelm A."/>
            <person name="Fogelqvist J."/>
            <person name="Knaust A."/>
            <person name="Julke S."/>
            <person name="Lilja T."/>
            <person name="Dhandapani V."/>
            <person name="Bonilla-Rosso G."/>
            <person name="Karlsson M."/>
            <person name="Shevchenko A."/>
            <person name="Choi S.R."/>
            <person name="Kim H.G."/>
            <person name="Park J.Y."/>
            <person name="Lim Y.P."/>
            <person name="Ludwig-Muller J."/>
            <person name="Dixelius C."/>
        </authorList>
    </citation>
    <scope>NUCLEOTIDE SEQUENCE</scope>
    <source>
        <tissue evidence="1">Potato root galls</tissue>
    </source>
</reference>
<evidence type="ECO:0008006" key="2">
    <source>
        <dbReference type="Google" id="ProtNLM"/>
    </source>
</evidence>
<dbReference type="Gene3D" id="2.40.70.10">
    <property type="entry name" value="Acid Proteases"/>
    <property type="match status" value="1"/>
</dbReference>
<feature type="non-terminal residue" evidence="1">
    <location>
        <position position="1"/>
    </location>
</feature>
<proteinExistence type="predicted"/>
<feature type="non-terminal residue" evidence="1">
    <location>
        <position position="188"/>
    </location>
</feature>
<organism evidence="1">
    <name type="scientific">Spongospora subterranea</name>
    <dbReference type="NCBI Taxonomy" id="70186"/>
    <lineage>
        <taxon>Eukaryota</taxon>
        <taxon>Sar</taxon>
        <taxon>Rhizaria</taxon>
        <taxon>Endomyxa</taxon>
        <taxon>Phytomyxea</taxon>
        <taxon>Plasmodiophorida</taxon>
        <taxon>Plasmodiophoridae</taxon>
        <taxon>Spongospora</taxon>
    </lineage>
</organism>
<dbReference type="EMBL" id="HACM01004790">
    <property type="protein sequence ID" value="CRZ05232.1"/>
    <property type="molecule type" value="Transcribed_RNA"/>
</dbReference>
<dbReference type="AlphaFoldDB" id="A0A0H5QU29"/>
<sequence>PPMRCFNCQSATHFSKQCPLPLRTQSRHLMDIPEPPIDTTVDPSSYDATVDDVLDLFDTQTRAIHASSTDHDATGFFVPVVLRDILHEPAYIDSGASHSSVSEDVLELLPPVLRRTFIAPPSNSTVLLGALGVSVPRLGSIELPFTWDSKPFVHRFEIVQPPKEIRVIIGRNLFGPLGIIIGGLPVPT</sequence>
<dbReference type="InterPro" id="IPR021109">
    <property type="entry name" value="Peptidase_aspartic_dom_sf"/>
</dbReference>
<accession>A0A0H5QU29</accession>
<dbReference type="SUPFAM" id="SSF50630">
    <property type="entry name" value="Acid proteases"/>
    <property type="match status" value="1"/>
</dbReference>
<protein>
    <recommendedName>
        <fullName evidence="2">CCHC-type domain-containing protein</fullName>
    </recommendedName>
</protein>